<dbReference type="Pfam" id="PF00403">
    <property type="entry name" value="HMA"/>
    <property type="match status" value="1"/>
</dbReference>
<organism evidence="3 4">
    <name type="scientific">Aequorivita antarctica</name>
    <dbReference type="NCBI Taxonomy" id="153266"/>
    <lineage>
        <taxon>Bacteria</taxon>
        <taxon>Pseudomonadati</taxon>
        <taxon>Bacteroidota</taxon>
        <taxon>Flavobacteriia</taxon>
        <taxon>Flavobacteriales</taxon>
        <taxon>Flavobacteriaceae</taxon>
        <taxon>Aequorivita</taxon>
    </lineage>
</organism>
<evidence type="ECO:0000256" key="1">
    <source>
        <dbReference type="ARBA" id="ARBA00022723"/>
    </source>
</evidence>
<dbReference type="Proteomes" id="UP000321497">
    <property type="component" value="Unassembled WGS sequence"/>
</dbReference>
<dbReference type="AlphaFoldDB" id="A0A5C6YVZ1"/>
<protein>
    <submittedName>
        <fullName evidence="3">Heavy-metal-associated domain-containing protein</fullName>
    </submittedName>
</protein>
<keyword evidence="1" id="KW-0479">Metal-binding</keyword>
<sequence>MKHTYKIHGMTCGGCKASVEKYLGQLDNVTKVVANVEKGGAEVTMSGHISAQTLQNVLPEKYLLSEKETKNIFHSAYSTSHKIEEKSKIQQ</sequence>
<evidence type="ECO:0000313" key="3">
    <source>
        <dbReference type="EMBL" id="TXD71547.1"/>
    </source>
</evidence>
<dbReference type="InterPro" id="IPR036163">
    <property type="entry name" value="HMA_dom_sf"/>
</dbReference>
<evidence type="ECO:0000259" key="2">
    <source>
        <dbReference type="PROSITE" id="PS50846"/>
    </source>
</evidence>
<reference evidence="3 4" key="1">
    <citation type="submission" date="2019-08" db="EMBL/GenBank/DDBJ databases">
        <title>Genome of Aequorivita antarctica SW49 (type strain).</title>
        <authorList>
            <person name="Bowman J.P."/>
        </authorList>
    </citation>
    <scope>NUCLEOTIDE SEQUENCE [LARGE SCALE GENOMIC DNA]</scope>
    <source>
        <strain evidence="3 4">SW49</strain>
    </source>
</reference>
<proteinExistence type="predicted"/>
<evidence type="ECO:0000313" key="4">
    <source>
        <dbReference type="Proteomes" id="UP000321497"/>
    </source>
</evidence>
<accession>A0A5C6YVZ1</accession>
<dbReference type="Gene3D" id="3.30.70.100">
    <property type="match status" value="1"/>
</dbReference>
<comment type="caution">
    <text evidence="3">The sequence shown here is derived from an EMBL/GenBank/DDBJ whole genome shotgun (WGS) entry which is preliminary data.</text>
</comment>
<dbReference type="OrthoDB" id="1521937at2"/>
<name>A0A5C6YVZ1_9FLAO</name>
<dbReference type="PROSITE" id="PS50846">
    <property type="entry name" value="HMA_2"/>
    <property type="match status" value="1"/>
</dbReference>
<dbReference type="GO" id="GO:0046872">
    <property type="term" value="F:metal ion binding"/>
    <property type="evidence" value="ECO:0007669"/>
    <property type="project" value="UniProtKB-KW"/>
</dbReference>
<dbReference type="PROSITE" id="PS01047">
    <property type="entry name" value="HMA_1"/>
    <property type="match status" value="1"/>
</dbReference>
<dbReference type="InterPro" id="IPR017969">
    <property type="entry name" value="Heavy-metal-associated_CS"/>
</dbReference>
<dbReference type="EMBL" id="VORT01000016">
    <property type="protein sequence ID" value="TXD71547.1"/>
    <property type="molecule type" value="Genomic_DNA"/>
</dbReference>
<feature type="domain" description="HMA" evidence="2">
    <location>
        <begin position="1"/>
        <end position="66"/>
    </location>
</feature>
<dbReference type="RefSeq" id="WP_111844913.1">
    <property type="nucleotide sequence ID" value="NZ_UEGI01000010.1"/>
</dbReference>
<dbReference type="InterPro" id="IPR006121">
    <property type="entry name" value="HMA_dom"/>
</dbReference>
<dbReference type="CDD" id="cd00371">
    <property type="entry name" value="HMA"/>
    <property type="match status" value="1"/>
</dbReference>
<gene>
    <name evidence="3" type="ORF">ESU54_16115</name>
</gene>
<dbReference type="SUPFAM" id="SSF55008">
    <property type="entry name" value="HMA, heavy metal-associated domain"/>
    <property type="match status" value="1"/>
</dbReference>
<keyword evidence="4" id="KW-1185">Reference proteome</keyword>